<dbReference type="AlphaFoldDB" id="A0A151IC88"/>
<feature type="signal peptide" evidence="1">
    <location>
        <begin position="1"/>
        <end position="23"/>
    </location>
</feature>
<evidence type="ECO:0008006" key="4">
    <source>
        <dbReference type="Google" id="ProtNLM"/>
    </source>
</evidence>
<name>A0A151IC88_9HYME</name>
<evidence type="ECO:0000313" key="2">
    <source>
        <dbReference type="EMBL" id="KYM97703.1"/>
    </source>
</evidence>
<gene>
    <name evidence="2" type="ORF">ALC62_11604</name>
</gene>
<keyword evidence="3" id="KW-1185">Reference proteome</keyword>
<dbReference type="EMBL" id="KQ978062">
    <property type="protein sequence ID" value="KYM97703.1"/>
    <property type="molecule type" value="Genomic_DNA"/>
</dbReference>
<feature type="chain" id="PRO_5007582087" description="VWFC domain-containing protein" evidence="1">
    <location>
        <begin position="24"/>
        <end position="309"/>
    </location>
</feature>
<dbReference type="Proteomes" id="UP000078542">
    <property type="component" value="Unassembled WGS sequence"/>
</dbReference>
<keyword evidence="1" id="KW-0732">Signal</keyword>
<evidence type="ECO:0000256" key="1">
    <source>
        <dbReference type="SAM" id="SignalP"/>
    </source>
</evidence>
<organism evidence="2 3">
    <name type="scientific">Cyphomyrmex costatus</name>
    <dbReference type="NCBI Taxonomy" id="456900"/>
    <lineage>
        <taxon>Eukaryota</taxon>
        <taxon>Metazoa</taxon>
        <taxon>Ecdysozoa</taxon>
        <taxon>Arthropoda</taxon>
        <taxon>Hexapoda</taxon>
        <taxon>Insecta</taxon>
        <taxon>Pterygota</taxon>
        <taxon>Neoptera</taxon>
        <taxon>Endopterygota</taxon>
        <taxon>Hymenoptera</taxon>
        <taxon>Apocrita</taxon>
        <taxon>Aculeata</taxon>
        <taxon>Formicoidea</taxon>
        <taxon>Formicidae</taxon>
        <taxon>Myrmicinae</taxon>
        <taxon>Cyphomyrmex</taxon>
    </lineage>
</organism>
<protein>
    <recommendedName>
        <fullName evidence="4">VWFC domain-containing protein</fullName>
    </recommendedName>
</protein>
<evidence type="ECO:0000313" key="3">
    <source>
        <dbReference type="Proteomes" id="UP000078542"/>
    </source>
</evidence>
<accession>A0A151IC88</accession>
<reference evidence="2 3" key="1">
    <citation type="submission" date="2016-03" db="EMBL/GenBank/DDBJ databases">
        <title>Cyphomyrmex costatus WGS genome.</title>
        <authorList>
            <person name="Nygaard S."/>
            <person name="Hu H."/>
            <person name="Boomsma J."/>
            <person name="Zhang G."/>
        </authorList>
    </citation>
    <scope>NUCLEOTIDE SEQUENCE [LARGE SCALE GENOMIC DNA]</scope>
    <source>
        <strain evidence="2">MS0001</strain>
        <tissue evidence="2">Whole body</tissue>
    </source>
</reference>
<proteinExistence type="predicted"/>
<sequence length="309" mass="35616">MGITRNCVQVCVYVAFIVAVVVADQENAIFACSGPLAYYMDLGCMPVYYNTKYKSFCVKRFDCSHLRRRYKDKCYINGHEYIHNEILRKEDANVCDNCICKRTENINEIEVAAFECDKSKCAKRTTVNQGCYLRGDPSECCKEEVICPSNIQNRSICNVSGEYYWDGELFHVQNEPNLKCICQPGYNGQNVPPFCVKQNHSLCDHPAFEHTDYFRRNCAPIFINVINGTTTCYRKMKCQSLDDIVVPHETPFVMDDDINDMCLFGNMMLRIGDIMEPSFDEHFNCILCICEVPPVLSCKYVERYECLPK</sequence>